<feature type="transmembrane region" description="Helical" evidence="8">
    <location>
        <begin position="439"/>
        <end position="456"/>
    </location>
</feature>
<keyword evidence="3" id="KW-0050">Antiport</keyword>
<keyword evidence="7 8" id="KW-0472">Membrane</keyword>
<dbReference type="GO" id="GO:0012505">
    <property type="term" value="C:endomembrane system"/>
    <property type="evidence" value="ECO:0007669"/>
    <property type="project" value="UniProtKB-SubCell"/>
</dbReference>
<dbReference type="Pfam" id="PF01699">
    <property type="entry name" value="Na_Ca_ex"/>
    <property type="match status" value="2"/>
</dbReference>
<dbReference type="PANTHER" id="PTHR31503:SF22">
    <property type="entry name" value="VACUOLAR CALCIUM ION TRANSPORTER"/>
    <property type="match status" value="1"/>
</dbReference>
<evidence type="ECO:0000256" key="7">
    <source>
        <dbReference type="ARBA" id="ARBA00023136"/>
    </source>
</evidence>
<feature type="domain" description="Sodium/calcium exchanger membrane region" evidence="9">
    <location>
        <begin position="442"/>
        <end position="506"/>
    </location>
</feature>
<proteinExistence type="predicted"/>
<evidence type="ECO:0000256" key="6">
    <source>
        <dbReference type="ARBA" id="ARBA00023065"/>
    </source>
</evidence>
<feature type="transmembrane region" description="Helical" evidence="8">
    <location>
        <begin position="476"/>
        <end position="499"/>
    </location>
</feature>
<dbReference type="eggNOG" id="KOG1397">
    <property type="taxonomic scope" value="Eukaryota"/>
</dbReference>
<dbReference type="OrthoDB" id="1699231at2759"/>
<evidence type="ECO:0000259" key="9">
    <source>
        <dbReference type="Pfam" id="PF01699"/>
    </source>
</evidence>
<dbReference type="RefSeq" id="XP_002947557.1">
    <property type="nucleotide sequence ID" value="XM_002947511.1"/>
</dbReference>
<dbReference type="EMBL" id="GL378327">
    <property type="protein sequence ID" value="EFJ51605.1"/>
    <property type="molecule type" value="Genomic_DNA"/>
</dbReference>
<keyword evidence="6" id="KW-0406">Ion transport</keyword>
<feature type="transmembrane region" description="Helical" evidence="8">
    <location>
        <begin position="202"/>
        <end position="219"/>
    </location>
</feature>
<dbReference type="GO" id="GO:0015369">
    <property type="term" value="F:calcium:proton antiporter activity"/>
    <property type="evidence" value="ECO:0007669"/>
    <property type="project" value="TreeGrafter"/>
</dbReference>
<evidence type="ECO:0000256" key="3">
    <source>
        <dbReference type="ARBA" id="ARBA00022449"/>
    </source>
</evidence>
<evidence type="ECO:0000313" key="11">
    <source>
        <dbReference type="Proteomes" id="UP000001058"/>
    </source>
</evidence>
<keyword evidence="4 8" id="KW-0812">Transmembrane</keyword>
<dbReference type="InterPro" id="IPR004713">
    <property type="entry name" value="CaH_exchang"/>
</dbReference>
<protein>
    <recommendedName>
        <fullName evidence="9">Sodium/calcium exchanger membrane region domain-containing protein</fullName>
    </recommendedName>
</protein>
<feature type="transmembrane region" description="Helical" evidence="8">
    <location>
        <begin position="257"/>
        <end position="281"/>
    </location>
</feature>
<dbReference type="GO" id="GO:0009705">
    <property type="term" value="C:plant-type vacuole membrane"/>
    <property type="evidence" value="ECO:0007669"/>
    <property type="project" value="TreeGrafter"/>
</dbReference>
<name>D8TM99_VOLCA</name>
<dbReference type="KEGG" id="vcn:VOLCADRAFT_87798"/>
<feature type="transmembrane region" description="Helical" evidence="8">
    <location>
        <begin position="398"/>
        <end position="418"/>
    </location>
</feature>
<feature type="transmembrane region" description="Helical" evidence="8">
    <location>
        <begin position="226"/>
        <end position="245"/>
    </location>
</feature>
<dbReference type="InterPro" id="IPR004837">
    <property type="entry name" value="NaCa_Exmemb"/>
</dbReference>
<evidence type="ECO:0000256" key="5">
    <source>
        <dbReference type="ARBA" id="ARBA00022989"/>
    </source>
</evidence>
<reference evidence="10 11" key="1">
    <citation type="journal article" date="2010" name="Science">
        <title>Genomic analysis of organismal complexity in the multicellular green alga Volvox carteri.</title>
        <authorList>
            <person name="Prochnik S.E."/>
            <person name="Umen J."/>
            <person name="Nedelcu A.M."/>
            <person name="Hallmann A."/>
            <person name="Miller S.M."/>
            <person name="Nishii I."/>
            <person name="Ferris P."/>
            <person name="Kuo A."/>
            <person name="Mitros T."/>
            <person name="Fritz-Laylin L.K."/>
            <person name="Hellsten U."/>
            <person name="Chapman J."/>
            <person name="Simakov O."/>
            <person name="Rensing S.A."/>
            <person name="Terry A."/>
            <person name="Pangilinan J."/>
            <person name="Kapitonov V."/>
            <person name="Jurka J."/>
            <person name="Salamov A."/>
            <person name="Shapiro H."/>
            <person name="Schmutz J."/>
            <person name="Grimwood J."/>
            <person name="Lindquist E."/>
            <person name="Lucas S."/>
            <person name="Grigoriev I.V."/>
            <person name="Schmitt R."/>
            <person name="Kirk D."/>
            <person name="Rokhsar D.S."/>
        </authorList>
    </citation>
    <scope>NUCLEOTIDE SEQUENCE [LARGE SCALE GENOMIC DNA]</scope>
    <source>
        <strain evidence="11">f. Nagariensis / Eve</strain>
    </source>
</reference>
<dbReference type="GeneID" id="9620520"/>
<dbReference type="InterPro" id="IPR044880">
    <property type="entry name" value="NCX_ion-bd_dom_sf"/>
</dbReference>
<evidence type="ECO:0000256" key="2">
    <source>
        <dbReference type="ARBA" id="ARBA00022448"/>
    </source>
</evidence>
<evidence type="ECO:0000256" key="1">
    <source>
        <dbReference type="ARBA" id="ARBA00004127"/>
    </source>
</evidence>
<feature type="transmembrane region" description="Helical" evidence="8">
    <location>
        <begin position="288"/>
        <end position="310"/>
    </location>
</feature>
<gene>
    <name evidence="10" type="ORF">VOLCADRAFT_87798</name>
</gene>
<dbReference type="FunCoup" id="D8TM99">
    <property type="interactions" value="49"/>
</dbReference>
<dbReference type="AlphaFoldDB" id="D8TM99"/>
<dbReference type="Gene3D" id="1.20.1420.30">
    <property type="entry name" value="NCX, central ion-binding region"/>
    <property type="match status" value="1"/>
</dbReference>
<evidence type="ECO:0000313" key="10">
    <source>
        <dbReference type="EMBL" id="EFJ51605.1"/>
    </source>
</evidence>
<comment type="subcellular location">
    <subcellularLocation>
        <location evidence="1">Endomembrane system</location>
        <topology evidence="1">Multi-pass membrane protein</topology>
    </subcellularLocation>
</comment>
<dbReference type="STRING" id="3068.D8TM99"/>
<dbReference type="Proteomes" id="UP000001058">
    <property type="component" value="Unassembled WGS sequence"/>
</dbReference>
<dbReference type="PANTHER" id="PTHR31503">
    <property type="entry name" value="VACUOLAR CALCIUM ION TRANSPORTER"/>
    <property type="match status" value="1"/>
</dbReference>
<feature type="non-terminal residue" evidence="10">
    <location>
        <position position="1"/>
    </location>
</feature>
<dbReference type="GO" id="GO:0006874">
    <property type="term" value="P:intracellular calcium ion homeostasis"/>
    <property type="evidence" value="ECO:0007669"/>
    <property type="project" value="TreeGrafter"/>
</dbReference>
<keyword evidence="2" id="KW-0813">Transport</keyword>
<evidence type="ECO:0000256" key="4">
    <source>
        <dbReference type="ARBA" id="ARBA00022692"/>
    </source>
</evidence>
<feature type="transmembrane region" description="Helical" evidence="8">
    <location>
        <begin position="330"/>
        <end position="349"/>
    </location>
</feature>
<evidence type="ECO:0000256" key="8">
    <source>
        <dbReference type="SAM" id="Phobius"/>
    </source>
</evidence>
<feature type="domain" description="Sodium/calcium exchanger membrane region" evidence="9">
    <location>
        <begin position="227"/>
        <end position="376"/>
    </location>
</feature>
<sequence length="506" mass="54829">ADYPCLRALWRRMGPTCVRRLPRGPLGIFAHLGFRLRSFQVMRVCPPVSRCCRGTLLETWADWAPAVCSSCESFCGAGGTGGGGAGVVICRRLPFYKSSSAVALLYSRVDIEGRCSLGPSRTFRDGRCLCVRLAGFLVWGDGQWGQPPLLLLVVVHNTPGIVLRTFIFLREALLRQVPVAESGLGKEEPWWYSDLNALKDMLSNWVNVLLVAVPMGIIAGALKWGVIYVFCLNFTALIPLALLLGDVTEDLALRYGSVIGGLINATFGNIVEIILSIAALFNGLYDVVAASLLGSILSNLLLVTGCSFFFGGLYNKTQRFNPTGTQASSSLLFVAALAFLIPTGAGLMFTAENPQDREDMVLRISRGTAVVMLLWWPPPDLSPRTIRFHLPQLNNLTAVNLLTTLPVSVGSYGCYLGFQLGTHVYLFQLRPEEKPMLSLFTSITLLAAITITVAVASENLTSSLETFSKRSGLGKAFLGTIVLPIAGNACEHMTAVIVATKNKMDL</sequence>
<keyword evidence="5 8" id="KW-1133">Transmembrane helix</keyword>
<dbReference type="InParanoid" id="D8TM99"/>
<organism evidence="11">
    <name type="scientific">Volvox carteri f. nagariensis</name>
    <dbReference type="NCBI Taxonomy" id="3068"/>
    <lineage>
        <taxon>Eukaryota</taxon>
        <taxon>Viridiplantae</taxon>
        <taxon>Chlorophyta</taxon>
        <taxon>core chlorophytes</taxon>
        <taxon>Chlorophyceae</taxon>
        <taxon>CS clade</taxon>
        <taxon>Chlamydomonadales</taxon>
        <taxon>Volvocaceae</taxon>
        <taxon>Volvox</taxon>
    </lineage>
</organism>
<accession>D8TM99</accession>
<keyword evidence="11" id="KW-1185">Reference proteome</keyword>